<evidence type="ECO:0000313" key="2">
    <source>
        <dbReference type="Proteomes" id="UP000015103"/>
    </source>
</evidence>
<dbReference type="InParanoid" id="T1HIY5"/>
<evidence type="ECO:0000313" key="1">
    <source>
        <dbReference type="EnsemblMetazoa" id="RPRC004008-PA"/>
    </source>
</evidence>
<sequence>MFSPANEHQEGVETYAQRVGGGQSQLEGGTQLKGGRHSWRTRNIPCPVTSRATAYGISVGTSLLPPTASGTKLNMVLPFDETRHLFLHSRFGWKGLLKNNRMVIIKHHMTESSYAGNVKELMWPSGVSTSAAGAVEIMQVDDEIASTSTTDCIAPLLGSKSRLNEFNFINVVK</sequence>
<dbReference type="EMBL" id="ACPB03022354">
    <property type="status" value="NOT_ANNOTATED_CDS"/>
    <property type="molecule type" value="Genomic_DNA"/>
</dbReference>
<organism evidence="1 2">
    <name type="scientific">Rhodnius prolixus</name>
    <name type="common">Triatomid bug</name>
    <dbReference type="NCBI Taxonomy" id="13249"/>
    <lineage>
        <taxon>Eukaryota</taxon>
        <taxon>Metazoa</taxon>
        <taxon>Ecdysozoa</taxon>
        <taxon>Arthropoda</taxon>
        <taxon>Hexapoda</taxon>
        <taxon>Insecta</taxon>
        <taxon>Pterygota</taxon>
        <taxon>Neoptera</taxon>
        <taxon>Paraneoptera</taxon>
        <taxon>Hemiptera</taxon>
        <taxon>Heteroptera</taxon>
        <taxon>Panheteroptera</taxon>
        <taxon>Cimicomorpha</taxon>
        <taxon>Reduviidae</taxon>
        <taxon>Triatominae</taxon>
        <taxon>Rhodnius</taxon>
    </lineage>
</organism>
<proteinExistence type="predicted"/>
<accession>T1HIY5</accession>
<reference evidence="1" key="1">
    <citation type="submission" date="2015-05" db="UniProtKB">
        <authorList>
            <consortium name="EnsemblMetazoa"/>
        </authorList>
    </citation>
    <scope>IDENTIFICATION</scope>
</reference>
<dbReference type="Proteomes" id="UP000015103">
    <property type="component" value="Unassembled WGS sequence"/>
</dbReference>
<keyword evidence="2" id="KW-1185">Reference proteome</keyword>
<dbReference type="EnsemblMetazoa" id="RPRC004008-RA">
    <property type="protein sequence ID" value="RPRC004008-PA"/>
    <property type="gene ID" value="RPRC004008"/>
</dbReference>
<dbReference type="AlphaFoldDB" id="T1HIY5"/>
<protein>
    <submittedName>
        <fullName evidence="1">Uncharacterized protein</fullName>
    </submittedName>
</protein>
<name>T1HIY5_RHOPR</name>
<dbReference type="VEuPathDB" id="VectorBase:RPRC004008"/>
<dbReference type="HOGENOM" id="CLU_1549537_0_0_1"/>